<name>A0A4Z1EBM7_9HELO</name>
<sequence>MKKEFYKCLNITKKDSEAKHAVFIAIAARSKYSQKDIELATNLVDERSRYLGQLARNNARWKNNVTGTTAFARFLKAASDSLTVCCVLNTIVIERFERIENHQQGVVRFAGPTTADIKRA</sequence>
<accession>A0A4Z1EBM7</accession>
<reference evidence="1 2" key="1">
    <citation type="submission" date="2017-12" db="EMBL/GenBank/DDBJ databases">
        <title>Comparative genomics of Botrytis spp.</title>
        <authorList>
            <person name="Valero-Jimenez C.A."/>
            <person name="Tapia P."/>
            <person name="Veloso J."/>
            <person name="Silva-Moreno E."/>
            <person name="Staats M."/>
            <person name="Valdes J.H."/>
            <person name="Van Kan J.A.L."/>
        </authorList>
    </citation>
    <scope>NUCLEOTIDE SEQUENCE [LARGE SCALE GENOMIC DNA]</scope>
    <source>
        <strain evidence="1 2">Bt9001</strain>
    </source>
</reference>
<gene>
    <name evidence="1" type="ORF">BTUL_0190g00030</name>
</gene>
<dbReference type="Proteomes" id="UP000297777">
    <property type="component" value="Unassembled WGS sequence"/>
</dbReference>
<protein>
    <submittedName>
        <fullName evidence="1">Uncharacterized protein</fullName>
    </submittedName>
</protein>
<proteinExistence type="predicted"/>
<evidence type="ECO:0000313" key="1">
    <source>
        <dbReference type="EMBL" id="TGO08820.1"/>
    </source>
</evidence>
<dbReference type="AlphaFoldDB" id="A0A4Z1EBM7"/>
<comment type="caution">
    <text evidence="1">The sequence shown here is derived from an EMBL/GenBank/DDBJ whole genome shotgun (WGS) entry which is preliminary data.</text>
</comment>
<organism evidence="1 2">
    <name type="scientific">Botrytis tulipae</name>
    <dbReference type="NCBI Taxonomy" id="87230"/>
    <lineage>
        <taxon>Eukaryota</taxon>
        <taxon>Fungi</taxon>
        <taxon>Dikarya</taxon>
        <taxon>Ascomycota</taxon>
        <taxon>Pezizomycotina</taxon>
        <taxon>Leotiomycetes</taxon>
        <taxon>Helotiales</taxon>
        <taxon>Sclerotiniaceae</taxon>
        <taxon>Botrytis</taxon>
    </lineage>
</organism>
<keyword evidence="2" id="KW-1185">Reference proteome</keyword>
<dbReference type="EMBL" id="PQXH01000190">
    <property type="protein sequence ID" value="TGO08820.1"/>
    <property type="molecule type" value="Genomic_DNA"/>
</dbReference>
<evidence type="ECO:0000313" key="2">
    <source>
        <dbReference type="Proteomes" id="UP000297777"/>
    </source>
</evidence>